<protein>
    <recommendedName>
        <fullName evidence="3">Lipoprotein</fullName>
    </recommendedName>
</protein>
<reference evidence="1 2" key="1">
    <citation type="submission" date="2019-07" db="EMBL/GenBank/DDBJ databases">
        <title>Whole genome shotgun sequence of Empedobacter brevis NBRC 14943.</title>
        <authorList>
            <person name="Hosoyama A."/>
            <person name="Uohara A."/>
            <person name="Ohji S."/>
            <person name="Ichikawa N."/>
        </authorList>
    </citation>
    <scope>NUCLEOTIDE SEQUENCE [LARGE SCALE GENOMIC DNA]</scope>
    <source>
        <strain evidence="1 2">NBRC 14943</strain>
    </source>
</reference>
<dbReference type="EMBL" id="BJXC01000030">
    <property type="protein sequence ID" value="GEM53443.1"/>
    <property type="molecule type" value="Genomic_DNA"/>
</dbReference>
<dbReference type="PROSITE" id="PS51257">
    <property type="entry name" value="PROKAR_LIPOPROTEIN"/>
    <property type="match status" value="1"/>
</dbReference>
<name>A0A511NKX5_9FLAO</name>
<dbReference type="GeneID" id="84650177"/>
<dbReference type="OrthoDB" id="1353404at2"/>
<gene>
    <name evidence="1" type="ORF">EB1_32330</name>
</gene>
<dbReference type="RefSeq" id="WP_019975508.1">
    <property type="nucleotide sequence ID" value="NZ_BJXC01000030.1"/>
</dbReference>
<dbReference type="AlphaFoldDB" id="A0A511NKX5"/>
<comment type="caution">
    <text evidence="1">The sequence shown here is derived from an EMBL/GenBank/DDBJ whole genome shotgun (WGS) entry which is preliminary data.</text>
</comment>
<dbReference type="STRING" id="1218108.GCA_000382425_02019"/>
<proteinExistence type="predicted"/>
<evidence type="ECO:0008006" key="3">
    <source>
        <dbReference type="Google" id="ProtNLM"/>
    </source>
</evidence>
<evidence type="ECO:0000313" key="1">
    <source>
        <dbReference type="EMBL" id="GEM53443.1"/>
    </source>
</evidence>
<sequence length="188" mass="21419">MKKILLSILLISSFLTLSSCGDKKGGRNDLSEKDEIENSNSEGVVVILEGTFLKNDIFQLFYSNDTTFSEQKSIKTIVYGQSILQKVLFQLPKEVKPQSLRLDLGSNPNQTSVTIKKMEINYKDQILIMEGDTFRDYFQPTPSVEFDQVSLEYNLKPNEDGTFDPVLFGNDKVKKGLNKIYNELKEDK</sequence>
<organism evidence="1 2">
    <name type="scientific">Empedobacter brevis NBRC 14943 = ATCC 43319</name>
    <dbReference type="NCBI Taxonomy" id="1218108"/>
    <lineage>
        <taxon>Bacteria</taxon>
        <taxon>Pseudomonadati</taxon>
        <taxon>Bacteroidota</taxon>
        <taxon>Flavobacteriia</taxon>
        <taxon>Flavobacteriales</taxon>
        <taxon>Weeksellaceae</taxon>
        <taxon>Empedobacter</taxon>
    </lineage>
</organism>
<accession>A0A511NKX5</accession>
<keyword evidence="2" id="KW-1185">Reference proteome</keyword>
<evidence type="ECO:0000313" key="2">
    <source>
        <dbReference type="Proteomes" id="UP000321245"/>
    </source>
</evidence>
<dbReference type="Proteomes" id="UP000321245">
    <property type="component" value="Unassembled WGS sequence"/>
</dbReference>